<accession>A0A4V3AV28</accession>
<evidence type="ECO:0000313" key="3">
    <source>
        <dbReference type="Proteomes" id="UP000294829"/>
    </source>
</evidence>
<dbReference type="AlphaFoldDB" id="A0A4V3AV28"/>
<dbReference type="EMBL" id="SMYL01000001">
    <property type="protein sequence ID" value="TDK68046.1"/>
    <property type="molecule type" value="Genomic_DNA"/>
</dbReference>
<keyword evidence="3" id="KW-1185">Reference proteome</keyword>
<dbReference type="InterPro" id="IPR025484">
    <property type="entry name" value="DUF4376"/>
</dbReference>
<evidence type="ECO:0000313" key="2">
    <source>
        <dbReference type="EMBL" id="TDK68046.1"/>
    </source>
</evidence>
<reference evidence="2 3" key="1">
    <citation type="submission" date="2019-03" db="EMBL/GenBank/DDBJ databases">
        <title>Sapientia aquatica gen. nov., sp. nov., isolated from a crater lake.</title>
        <authorList>
            <person name="Felfoldi T."/>
            <person name="Szabo A."/>
            <person name="Toth E."/>
            <person name="Schumann P."/>
            <person name="Keki Z."/>
            <person name="Marialigeti K."/>
            <person name="Mathe I."/>
        </authorList>
    </citation>
    <scope>NUCLEOTIDE SEQUENCE [LARGE SCALE GENOMIC DNA]</scope>
    <source>
        <strain evidence="2 3">SA-152</strain>
    </source>
</reference>
<proteinExistence type="predicted"/>
<name>A0A4V3AV28_9BURK</name>
<dbReference type="OrthoDB" id="8913439at2"/>
<dbReference type="RefSeq" id="WP_133324325.1">
    <property type="nucleotide sequence ID" value="NZ_SMYL01000001.1"/>
</dbReference>
<comment type="caution">
    <text evidence="2">The sequence shown here is derived from an EMBL/GenBank/DDBJ whole genome shotgun (WGS) entry which is preliminary data.</text>
</comment>
<evidence type="ECO:0000259" key="1">
    <source>
        <dbReference type="Pfam" id="PF14301"/>
    </source>
</evidence>
<protein>
    <submittedName>
        <fullName evidence="2">DUF4376 domain-containing protein</fullName>
    </submittedName>
</protein>
<organism evidence="2 3">
    <name type="scientific">Sapientia aquatica</name>
    <dbReference type="NCBI Taxonomy" id="1549640"/>
    <lineage>
        <taxon>Bacteria</taxon>
        <taxon>Pseudomonadati</taxon>
        <taxon>Pseudomonadota</taxon>
        <taxon>Betaproteobacteria</taxon>
        <taxon>Burkholderiales</taxon>
        <taxon>Oxalobacteraceae</taxon>
        <taxon>Sapientia</taxon>
    </lineage>
</organism>
<gene>
    <name evidence="2" type="ORF">E2I14_00355</name>
</gene>
<feature type="domain" description="DUF4376" evidence="1">
    <location>
        <begin position="88"/>
        <end position="195"/>
    </location>
</feature>
<dbReference type="Proteomes" id="UP000294829">
    <property type="component" value="Unassembled WGS sequence"/>
</dbReference>
<dbReference type="Pfam" id="PF14301">
    <property type="entry name" value="DUF4376"/>
    <property type="match status" value="1"/>
</dbReference>
<sequence length="198" mass="22403">MISYVTYEVATGLIIQSGTCLDENLTRYERDGISVLIGNGHPDLHYVLDGKIQPYSEAEIELKSNESENFKWQMPERTLLDMRDLQTAKQQVWDRIKADRQQAECANFLCNGQIFQADLERIPLAMQSAIESILSSTPFSIDWILANNCTVTLDAPGMIEVGKALNQQVTESNRKSQLLRQKINQASTIAEVEAIHWD</sequence>